<evidence type="ECO:0000256" key="1">
    <source>
        <dbReference type="SAM" id="MobiDB-lite"/>
    </source>
</evidence>
<dbReference type="InterPro" id="IPR021401">
    <property type="entry name" value="DUF3040"/>
</dbReference>
<feature type="transmembrane region" description="Helical" evidence="2">
    <location>
        <begin position="43"/>
        <end position="76"/>
    </location>
</feature>
<dbReference type="EMBL" id="BAABJR010000011">
    <property type="protein sequence ID" value="GAA5211888.1"/>
    <property type="molecule type" value="Genomic_DNA"/>
</dbReference>
<dbReference type="RefSeq" id="WP_345633188.1">
    <property type="nucleotide sequence ID" value="NZ_BAABJR010000011.1"/>
</dbReference>
<organism evidence="3 4">
    <name type="scientific">Streptomyces thinghirensis</name>
    <dbReference type="NCBI Taxonomy" id="551547"/>
    <lineage>
        <taxon>Bacteria</taxon>
        <taxon>Bacillati</taxon>
        <taxon>Actinomycetota</taxon>
        <taxon>Actinomycetes</taxon>
        <taxon>Kitasatosporales</taxon>
        <taxon>Streptomycetaceae</taxon>
        <taxon>Streptomyces</taxon>
    </lineage>
</organism>
<keyword evidence="4" id="KW-1185">Reference proteome</keyword>
<proteinExistence type="predicted"/>
<sequence>MPGSDDQRLSEIESRLHRDDPRFSHALDTGRPRRPREYRHLRAWLLLAAALAVLGSGVVLAQGLLIASGLVLAGMAGELFDPHRRGRANRYPPPRFWTR</sequence>
<evidence type="ECO:0000313" key="3">
    <source>
        <dbReference type="EMBL" id="GAA5211888.1"/>
    </source>
</evidence>
<evidence type="ECO:0000256" key="2">
    <source>
        <dbReference type="SAM" id="Phobius"/>
    </source>
</evidence>
<accession>A0ABP9T6J0</accession>
<name>A0ABP9T6J0_9ACTN</name>
<keyword evidence="2" id="KW-0812">Transmembrane</keyword>
<dbReference type="Proteomes" id="UP001499878">
    <property type="component" value="Unassembled WGS sequence"/>
</dbReference>
<evidence type="ECO:0000313" key="4">
    <source>
        <dbReference type="Proteomes" id="UP001499878"/>
    </source>
</evidence>
<dbReference type="Pfam" id="PF11239">
    <property type="entry name" value="DUF3040"/>
    <property type="match status" value="1"/>
</dbReference>
<reference evidence="4" key="1">
    <citation type="journal article" date="2019" name="Int. J. Syst. Evol. Microbiol.">
        <title>The Global Catalogue of Microorganisms (GCM) 10K type strain sequencing project: providing services to taxonomists for standard genome sequencing and annotation.</title>
        <authorList>
            <consortium name="The Broad Institute Genomics Platform"/>
            <consortium name="The Broad Institute Genome Sequencing Center for Infectious Disease"/>
            <person name="Wu L."/>
            <person name="Ma J."/>
        </authorList>
    </citation>
    <scope>NUCLEOTIDE SEQUENCE [LARGE SCALE GENOMIC DNA]</scope>
    <source>
        <strain evidence="4">JCM 18306</strain>
    </source>
</reference>
<feature type="region of interest" description="Disordered" evidence="1">
    <location>
        <begin position="1"/>
        <end position="32"/>
    </location>
</feature>
<feature type="compositionally biased region" description="Basic and acidic residues" evidence="1">
    <location>
        <begin position="1"/>
        <end position="31"/>
    </location>
</feature>
<gene>
    <name evidence="3" type="ORF">GCM10023323_45470</name>
</gene>
<protein>
    <submittedName>
        <fullName evidence="3">DUF3040 domain-containing protein</fullName>
    </submittedName>
</protein>
<keyword evidence="2" id="KW-1133">Transmembrane helix</keyword>
<keyword evidence="2" id="KW-0472">Membrane</keyword>
<comment type="caution">
    <text evidence="3">The sequence shown here is derived from an EMBL/GenBank/DDBJ whole genome shotgun (WGS) entry which is preliminary data.</text>
</comment>